<dbReference type="EMBL" id="BQXS01010031">
    <property type="protein sequence ID" value="GKT32678.1"/>
    <property type="molecule type" value="Genomic_DNA"/>
</dbReference>
<dbReference type="InterPro" id="IPR010920">
    <property type="entry name" value="LSM_dom_sf"/>
</dbReference>
<organism evidence="2 3">
    <name type="scientific">Aduncisulcus paluster</name>
    <dbReference type="NCBI Taxonomy" id="2918883"/>
    <lineage>
        <taxon>Eukaryota</taxon>
        <taxon>Metamonada</taxon>
        <taxon>Carpediemonas-like organisms</taxon>
        <taxon>Aduncisulcus</taxon>
    </lineage>
</organism>
<evidence type="ECO:0000259" key="1">
    <source>
        <dbReference type="PROSITE" id="PS52002"/>
    </source>
</evidence>
<dbReference type="Proteomes" id="UP001057375">
    <property type="component" value="Unassembled WGS sequence"/>
</dbReference>
<dbReference type="SUPFAM" id="SSF50182">
    <property type="entry name" value="Sm-like ribonucleoproteins"/>
    <property type="match status" value="1"/>
</dbReference>
<dbReference type="Gene3D" id="2.30.30.100">
    <property type="match status" value="1"/>
</dbReference>
<keyword evidence="3" id="KW-1185">Reference proteome</keyword>
<dbReference type="PANTHER" id="PTHR13110">
    <property type="entry name" value="U6 SNRNA-ASSOCIATED SM-LIKE PROTEIN LSM3"/>
    <property type="match status" value="1"/>
</dbReference>
<dbReference type="PROSITE" id="PS52002">
    <property type="entry name" value="SM"/>
    <property type="match status" value="1"/>
</dbReference>
<dbReference type="InterPro" id="IPR001163">
    <property type="entry name" value="Sm_dom_euk/arc"/>
</dbReference>
<reference evidence="2" key="1">
    <citation type="submission" date="2022-03" db="EMBL/GenBank/DDBJ databases">
        <title>Draft genome sequence of Aduncisulcus paluster, a free-living microaerophilic Fornicata.</title>
        <authorList>
            <person name="Yuyama I."/>
            <person name="Kume K."/>
            <person name="Tamura T."/>
            <person name="Inagaki Y."/>
            <person name="Hashimoto T."/>
        </authorList>
    </citation>
    <scope>NUCLEOTIDE SEQUENCE</scope>
    <source>
        <strain evidence="2">NY0171</strain>
    </source>
</reference>
<gene>
    <name evidence="2" type="ORF">ADUPG1_006770</name>
</gene>
<dbReference type="SMART" id="SM00651">
    <property type="entry name" value="Sm"/>
    <property type="match status" value="1"/>
</dbReference>
<name>A0ABQ5KJI0_9EUKA</name>
<dbReference type="InterPro" id="IPR047575">
    <property type="entry name" value="Sm"/>
</dbReference>
<dbReference type="Pfam" id="PF01423">
    <property type="entry name" value="LSM"/>
    <property type="match status" value="1"/>
</dbReference>
<dbReference type="InterPro" id="IPR040002">
    <property type="entry name" value="Sm-like_LSM3"/>
</dbReference>
<evidence type="ECO:0000313" key="3">
    <source>
        <dbReference type="Proteomes" id="UP001057375"/>
    </source>
</evidence>
<feature type="domain" description="Sm" evidence="1">
    <location>
        <begin position="15"/>
        <end position="98"/>
    </location>
</feature>
<proteinExistence type="predicted"/>
<protein>
    <recommendedName>
        <fullName evidence="1">Sm domain-containing protein</fullName>
    </recommendedName>
</protein>
<comment type="caution">
    <text evidence="2">The sequence shown here is derived from an EMBL/GenBank/DDBJ whole genome shotgun (WGS) entry which is preliminary data.</text>
</comment>
<sequence>MDSQKVKKIDSTMESPFDFLRYLLEERVRVICKDGRSVEGELIGFDDQPNLFIKDVVEVQKTIQIDEEFGGTETKTETRHFSNLFIRANTVRSIACMF</sequence>
<accession>A0ABQ5KJI0</accession>
<evidence type="ECO:0000313" key="2">
    <source>
        <dbReference type="EMBL" id="GKT32678.1"/>
    </source>
</evidence>